<dbReference type="InterPro" id="IPR003615">
    <property type="entry name" value="HNH_nuc"/>
</dbReference>
<comment type="caution">
    <text evidence="3">The sequence shown here is derived from an EMBL/GenBank/DDBJ whole genome shotgun (WGS) entry which is preliminary data.</text>
</comment>
<evidence type="ECO:0000313" key="3">
    <source>
        <dbReference type="EMBL" id="NGU30036.1"/>
    </source>
</evidence>
<dbReference type="Gene3D" id="3.30.920.90">
    <property type="match status" value="1"/>
</dbReference>
<dbReference type="EMBL" id="JAALLZ010000002">
    <property type="protein sequence ID" value="NGU30036.1"/>
    <property type="molecule type" value="Genomic_DNA"/>
</dbReference>
<evidence type="ECO:0000259" key="1">
    <source>
        <dbReference type="Pfam" id="PF01844"/>
    </source>
</evidence>
<dbReference type="Pfam" id="PF12102">
    <property type="entry name" value="MrcB_N"/>
    <property type="match status" value="1"/>
</dbReference>
<feature type="domain" description="HNH" evidence="1">
    <location>
        <begin position="297"/>
        <end position="337"/>
    </location>
</feature>
<dbReference type="GO" id="GO:0003676">
    <property type="term" value="F:nucleic acid binding"/>
    <property type="evidence" value="ECO:0007669"/>
    <property type="project" value="InterPro"/>
</dbReference>
<evidence type="ECO:0000313" key="4">
    <source>
        <dbReference type="Proteomes" id="UP000481454"/>
    </source>
</evidence>
<organism evidence="3 4">
    <name type="scientific">Clostridium perfringens</name>
    <dbReference type="NCBI Taxonomy" id="1502"/>
    <lineage>
        <taxon>Bacteria</taxon>
        <taxon>Bacillati</taxon>
        <taxon>Bacillota</taxon>
        <taxon>Clostridia</taxon>
        <taxon>Eubacteriales</taxon>
        <taxon>Clostridiaceae</taxon>
        <taxon>Clostridium</taxon>
    </lineage>
</organism>
<dbReference type="AlphaFoldDB" id="A0AAP7BVI6"/>
<proteinExistence type="predicted"/>
<gene>
    <name evidence="3" type="ORF">G6Z34_07915</name>
</gene>
<protein>
    <submittedName>
        <fullName evidence="3">DUF3578 domain-containing protein</fullName>
    </submittedName>
</protein>
<dbReference type="GO" id="GO:0008270">
    <property type="term" value="F:zinc ion binding"/>
    <property type="evidence" value="ECO:0007669"/>
    <property type="project" value="InterPro"/>
</dbReference>
<dbReference type="RefSeq" id="WP_131439488.1">
    <property type="nucleotide sequence ID" value="NZ_CATNWT010000001.1"/>
</dbReference>
<dbReference type="CDD" id="cd00085">
    <property type="entry name" value="HNHc"/>
    <property type="match status" value="1"/>
</dbReference>
<feature type="domain" description="Type IV methyl-directed restriction enzyme EcoKMcrB subunit DNA-binding" evidence="2">
    <location>
        <begin position="8"/>
        <end position="188"/>
    </location>
</feature>
<sequence>MNYLFNYICKNYIQAKSEAFKNHELGEILRNDLPNEIYSKLNLDKNIFKITGSIGQGNWAEIPWLSIFIKDITISATNGYYIVYLFKSDMSGFYLSLNQGWTYFKNKYGTKNGKQKILETSRILKEKLSPISDTFNKDKINLLASGNLGKGYELGHICGCYYDIENIPSDKKLINDLKELINEYLRLKKIIGIRSTNEFNDYILLNSDNKFLDNVEEDQKFINKVEDIISSYLNDTSEITPKEIIDTPAYPPSSPRNSNNKKVWSRNATVASNALIHSSYKCTLNPEHNSFISKKTKKPYMETHHLIPLSKQDNFEFSLDVEANIVSLCSNCHNCIHYGIDEDKIKILNELFKLRKDRLSKCGINITFNYLLDVYNISENIIALNM</sequence>
<dbReference type="Pfam" id="PF01844">
    <property type="entry name" value="HNH"/>
    <property type="match status" value="1"/>
</dbReference>
<dbReference type="InterPro" id="IPR002711">
    <property type="entry name" value="HNH"/>
</dbReference>
<dbReference type="InterPro" id="IPR021961">
    <property type="entry name" value="McrB_DNA-bd"/>
</dbReference>
<reference evidence="3 4" key="1">
    <citation type="submission" date="2020-02" db="EMBL/GenBank/DDBJ databases">
        <title>Genomic Insights into the Phylogeny and Genetic Plasticity of the Human and Animal Enteric Pathogen Clostridium perfringens.</title>
        <authorList>
            <person name="Feng Y."/>
            <person name="Hu Y."/>
        </authorList>
    </citation>
    <scope>NUCLEOTIDE SEQUENCE [LARGE SCALE GENOMIC DNA]</scope>
    <source>
        <strain evidence="3 4">CP-40</strain>
    </source>
</reference>
<evidence type="ECO:0000259" key="2">
    <source>
        <dbReference type="Pfam" id="PF12102"/>
    </source>
</evidence>
<dbReference type="Proteomes" id="UP000481454">
    <property type="component" value="Unassembled WGS sequence"/>
</dbReference>
<dbReference type="GO" id="GO:0004519">
    <property type="term" value="F:endonuclease activity"/>
    <property type="evidence" value="ECO:0007669"/>
    <property type="project" value="InterPro"/>
</dbReference>
<name>A0AAP7BVI6_CLOPF</name>
<accession>A0AAP7BVI6</accession>